<accession>A0A7S2V526</accession>
<proteinExistence type="predicted"/>
<feature type="compositionally biased region" description="Polar residues" evidence="2">
    <location>
        <begin position="14"/>
        <end position="29"/>
    </location>
</feature>
<feature type="coiled-coil region" evidence="1">
    <location>
        <begin position="104"/>
        <end position="138"/>
    </location>
</feature>
<keyword evidence="1" id="KW-0175">Coiled coil</keyword>
<feature type="region of interest" description="Disordered" evidence="2">
    <location>
        <begin position="1"/>
        <end position="31"/>
    </location>
</feature>
<reference evidence="3" key="1">
    <citation type="submission" date="2021-01" db="EMBL/GenBank/DDBJ databases">
        <authorList>
            <person name="Corre E."/>
            <person name="Pelletier E."/>
            <person name="Niang G."/>
            <person name="Scheremetjew M."/>
            <person name="Finn R."/>
            <person name="Kale V."/>
            <person name="Holt S."/>
            <person name="Cochrane G."/>
            <person name="Meng A."/>
            <person name="Brown T."/>
            <person name="Cohen L."/>
        </authorList>
    </citation>
    <scope>NUCLEOTIDE SEQUENCE</scope>
    <source>
        <strain evidence="3">CCMP1661</strain>
    </source>
</reference>
<gene>
    <name evidence="3" type="ORF">FJAP1339_LOCUS9393</name>
</gene>
<organism evidence="3">
    <name type="scientific">Fibrocapsa japonica</name>
    <dbReference type="NCBI Taxonomy" id="94617"/>
    <lineage>
        <taxon>Eukaryota</taxon>
        <taxon>Sar</taxon>
        <taxon>Stramenopiles</taxon>
        <taxon>Ochrophyta</taxon>
        <taxon>Raphidophyceae</taxon>
        <taxon>Chattonellales</taxon>
        <taxon>Chattonellaceae</taxon>
        <taxon>Fibrocapsa</taxon>
    </lineage>
</organism>
<name>A0A7S2V526_9STRA</name>
<evidence type="ECO:0000313" key="3">
    <source>
        <dbReference type="EMBL" id="CAD9869969.1"/>
    </source>
</evidence>
<protein>
    <submittedName>
        <fullName evidence="3">Uncharacterized protein</fullName>
    </submittedName>
</protein>
<evidence type="ECO:0000256" key="2">
    <source>
        <dbReference type="SAM" id="MobiDB-lite"/>
    </source>
</evidence>
<evidence type="ECO:0000256" key="1">
    <source>
        <dbReference type="SAM" id="Coils"/>
    </source>
</evidence>
<dbReference type="AlphaFoldDB" id="A0A7S2V526"/>
<sequence>MESKLSRAGLEVLNGNTDSTADLRSNTPGGSMKKKIALLEAGEKAHEEEFGRVYTQLSEVRSLVQDNHQSTEASFKQTHNHITEETTVLKDEMVHRFTLQTAENKRLQNHITILKQENQALERRLFALEERVKSLEVEVGGGDHDEESLT</sequence>
<dbReference type="EMBL" id="HBHR01018632">
    <property type="protein sequence ID" value="CAD9869969.1"/>
    <property type="molecule type" value="Transcribed_RNA"/>
</dbReference>